<proteinExistence type="predicted"/>
<dbReference type="InterPro" id="IPR043129">
    <property type="entry name" value="ATPase_NBD"/>
</dbReference>
<evidence type="ECO:0000313" key="2">
    <source>
        <dbReference type="EMBL" id="SEP50504.1"/>
    </source>
</evidence>
<feature type="compositionally biased region" description="Basic and acidic residues" evidence="1">
    <location>
        <begin position="288"/>
        <end position="300"/>
    </location>
</feature>
<gene>
    <name evidence="2" type="ORF">SAMN04489732_114167</name>
</gene>
<evidence type="ECO:0008006" key="4">
    <source>
        <dbReference type="Google" id="ProtNLM"/>
    </source>
</evidence>
<dbReference type="SUPFAM" id="SSF53067">
    <property type="entry name" value="Actin-like ATPase domain"/>
    <property type="match status" value="1"/>
</dbReference>
<name>A0A1H8YE42_9PSEU</name>
<organism evidence="2 3">
    <name type="scientific">Amycolatopsis saalfeldensis</name>
    <dbReference type="NCBI Taxonomy" id="394193"/>
    <lineage>
        <taxon>Bacteria</taxon>
        <taxon>Bacillati</taxon>
        <taxon>Actinomycetota</taxon>
        <taxon>Actinomycetes</taxon>
        <taxon>Pseudonocardiales</taxon>
        <taxon>Pseudonocardiaceae</taxon>
        <taxon>Amycolatopsis</taxon>
    </lineage>
</organism>
<evidence type="ECO:0000256" key="1">
    <source>
        <dbReference type="SAM" id="MobiDB-lite"/>
    </source>
</evidence>
<feature type="region of interest" description="Disordered" evidence="1">
    <location>
        <begin position="350"/>
        <end position="380"/>
    </location>
</feature>
<accession>A0A1H8YE42</accession>
<dbReference type="STRING" id="394193.SAMN04489732_114167"/>
<protein>
    <recommendedName>
        <fullName evidence="4">Molecular chaperone DnaK (HSP70)</fullName>
    </recommendedName>
</protein>
<sequence length="380" mass="39068">MPYVLGIDVAHARTHAATRLRRGDGWEAPEPLWLGEQTPAAASALFLDDEGYLLTGDAAARAGAAVPSRLLTGFHRRIGDDVPMLIEADAFSPESLTTVLVEGIAEHAATQFGGTPRHLVVTHPGDWGDYRRDLLRRALAESGFTAVTLLPGSIAALYAHLPEPGAGDQTAAVCEFGPDGVTVTLATASGASGWVSRTSTEGVAPAAAVSTAFALAHSASVTPDSLAGIVFCGEPGPGALPGRLPCPVFAGPRPALTAAFGASSLAAQRTSPPSRRERPAAETTLLPRVDHPPELTERPARPPVDIKPFELPEPEGAAKLLKRWRPLAAAAAVLAIGSSVLIATLSSHEATADKGNTPPHSATLSSCARPGAAPTGEGHC</sequence>
<reference evidence="2 3" key="1">
    <citation type="submission" date="2016-10" db="EMBL/GenBank/DDBJ databases">
        <authorList>
            <person name="de Groot N.N."/>
        </authorList>
    </citation>
    <scope>NUCLEOTIDE SEQUENCE [LARGE SCALE GENOMIC DNA]</scope>
    <source>
        <strain evidence="2 3">DSM 44993</strain>
    </source>
</reference>
<feature type="region of interest" description="Disordered" evidence="1">
    <location>
        <begin position="263"/>
        <end position="309"/>
    </location>
</feature>
<dbReference type="RefSeq" id="WP_091622368.1">
    <property type="nucleotide sequence ID" value="NZ_FOEF01000014.1"/>
</dbReference>
<dbReference type="EMBL" id="FOEF01000014">
    <property type="protein sequence ID" value="SEP50504.1"/>
    <property type="molecule type" value="Genomic_DNA"/>
</dbReference>
<dbReference type="Proteomes" id="UP000198582">
    <property type="component" value="Unassembled WGS sequence"/>
</dbReference>
<dbReference type="AlphaFoldDB" id="A0A1H8YE42"/>
<evidence type="ECO:0000313" key="3">
    <source>
        <dbReference type="Proteomes" id="UP000198582"/>
    </source>
</evidence>
<dbReference type="OrthoDB" id="9766019at2"/>
<keyword evidence="3" id="KW-1185">Reference proteome</keyword>
<dbReference type="Gene3D" id="3.30.420.40">
    <property type="match status" value="2"/>
</dbReference>